<dbReference type="PATRIC" id="fig|1664069.3.peg.5373"/>
<gene>
    <name evidence="1" type="ORF">AB447_214520</name>
</gene>
<accession>A0A0J6EG94</accession>
<name>A0A0J6DW76_9BACI</name>
<dbReference type="Proteomes" id="UP000036168">
    <property type="component" value="Unassembled WGS sequence"/>
</dbReference>
<dbReference type="EMBL" id="LECW02000007">
    <property type="protein sequence ID" value="KRT94539.1"/>
    <property type="molecule type" value="Genomic_DNA"/>
</dbReference>
<dbReference type="Gene3D" id="3.40.50.10490">
    <property type="entry name" value="Glucose-6-phosphate isomerase like protein, domain 1"/>
    <property type="match status" value="1"/>
</dbReference>
<reference evidence="1 2" key="1">
    <citation type="journal article" date="2015" name="Int. J. Syst. Evol. Microbiol.">
        <title>Bacillus glycinifermentans sp. nov., isolated from fermented soybean paste.</title>
        <authorList>
            <person name="Kim S.J."/>
            <person name="Dunlap C.A."/>
            <person name="Kwon S.W."/>
            <person name="Rooney A.P."/>
        </authorList>
    </citation>
    <scope>NUCLEOTIDE SEQUENCE [LARGE SCALE GENOMIC DNA]</scope>
    <source>
        <strain evidence="1 2">GO-13</strain>
    </source>
</reference>
<sequence length="100" mass="11554">MPTYDQERRNVQFAILFKEGFARCKLKHSTITLIGDVTSVIALATQEHVTQKRQRSHSPRRQQCLISLKGLEEADDRFILPEIHPEFAPPSRILRRGCVK</sequence>
<proteinExistence type="predicted"/>
<dbReference type="AlphaFoldDB" id="A0A0J6DW76"/>
<comment type="caution">
    <text evidence="1">The sequence shown here is derived from an EMBL/GenBank/DDBJ whole genome shotgun (WGS) entry which is preliminary data.</text>
</comment>
<protein>
    <submittedName>
        <fullName evidence="1">Uncharacterized protein</fullName>
    </submittedName>
</protein>
<evidence type="ECO:0000313" key="2">
    <source>
        <dbReference type="Proteomes" id="UP000036168"/>
    </source>
</evidence>
<organism evidence="1 2">
    <name type="scientific">Bacillus glycinifermentans</name>
    <dbReference type="NCBI Taxonomy" id="1664069"/>
    <lineage>
        <taxon>Bacteria</taxon>
        <taxon>Bacillati</taxon>
        <taxon>Bacillota</taxon>
        <taxon>Bacilli</taxon>
        <taxon>Bacillales</taxon>
        <taxon>Bacillaceae</taxon>
        <taxon>Bacillus</taxon>
    </lineage>
</organism>
<dbReference type="OrthoDB" id="106547at2"/>
<accession>A0A0J6DW76</accession>
<evidence type="ECO:0000313" key="1">
    <source>
        <dbReference type="EMBL" id="KRT94539.1"/>
    </source>
</evidence>